<dbReference type="Pfam" id="PF14529">
    <property type="entry name" value="Exo_endo_phos_2"/>
    <property type="match status" value="1"/>
</dbReference>
<dbReference type="PANTHER" id="PTHR33481">
    <property type="entry name" value="REVERSE TRANSCRIPTASE"/>
    <property type="match status" value="1"/>
</dbReference>
<dbReference type="GO" id="GO:0003824">
    <property type="term" value="F:catalytic activity"/>
    <property type="evidence" value="ECO:0007669"/>
    <property type="project" value="InterPro"/>
</dbReference>
<dbReference type="SUPFAM" id="SSF56219">
    <property type="entry name" value="DNase I-like"/>
    <property type="match status" value="1"/>
</dbReference>
<dbReference type="CDD" id="cd01650">
    <property type="entry name" value="RT_nLTR_like"/>
    <property type="match status" value="1"/>
</dbReference>
<organism evidence="3 4">
    <name type="scientific">Aspergillus cristatus</name>
    <name type="common">Chinese Fuzhuan brick tea-fermentation fungus</name>
    <name type="synonym">Eurotium cristatum</name>
    <dbReference type="NCBI Taxonomy" id="573508"/>
    <lineage>
        <taxon>Eukaryota</taxon>
        <taxon>Fungi</taxon>
        <taxon>Dikarya</taxon>
        <taxon>Ascomycota</taxon>
        <taxon>Pezizomycotina</taxon>
        <taxon>Eurotiomycetes</taxon>
        <taxon>Eurotiomycetidae</taxon>
        <taxon>Eurotiales</taxon>
        <taxon>Aspergillaceae</taxon>
        <taxon>Aspergillus</taxon>
        <taxon>Aspergillus subgen. Aspergillus</taxon>
    </lineage>
</organism>
<feature type="compositionally biased region" description="Pro residues" evidence="1">
    <location>
        <begin position="376"/>
        <end position="390"/>
    </location>
</feature>
<protein>
    <recommendedName>
        <fullName evidence="2">Reverse transcriptase domain-containing protein</fullName>
    </recommendedName>
</protein>
<proteinExistence type="predicted"/>
<dbReference type="Proteomes" id="UP000094569">
    <property type="component" value="Unassembled WGS sequence"/>
</dbReference>
<keyword evidence="4" id="KW-1185">Reference proteome</keyword>
<dbReference type="VEuPathDB" id="FungiDB:SI65_03341"/>
<comment type="caution">
    <text evidence="3">The sequence shown here is derived from an EMBL/GenBank/DDBJ whole genome shotgun (WGS) entry which is preliminary data.</text>
</comment>
<evidence type="ECO:0000313" key="4">
    <source>
        <dbReference type="Proteomes" id="UP000094569"/>
    </source>
</evidence>
<feature type="domain" description="Reverse transcriptase" evidence="2">
    <location>
        <begin position="490"/>
        <end position="771"/>
    </location>
</feature>
<dbReference type="AlphaFoldDB" id="A0A1E3BHA7"/>
<accession>A0A1E3BHA7</accession>
<reference evidence="3 4" key="1">
    <citation type="journal article" date="2016" name="BMC Genomics">
        <title>Comparative genomic and transcriptomic analyses of the Fuzhuan brick tea-fermentation fungus Aspergillus cristatus.</title>
        <authorList>
            <person name="Ge Y."/>
            <person name="Wang Y."/>
            <person name="Liu Y."/>
            <person name="Tan Y."/>
            <person name="Ren X."/>
            <person name="Zhang X."/>
            <person name="Hyde K.D."/>
            <person name="Liu Y."/>
            <person name="Liu Z."/>
        </authorList>
    </citation>
    <scope>NUCLEOTIDE SEQUENCE [LARGE SCALE GENOMIC DNA]</scope>
    <source>
        <strain evidence="3 4">GZAAS20.1005</strain>
    </source>
</reference>
<dbReference type="EMBL" id="JXNT01000003">
    <property type="protein sequence ID" value="ODM20288.1"/>
    <property type="molecule type" value="Genomic_DNA"/>
</dbReference>
<feature type="region of interest" description="Disordered" evidence="1">
    <location>
        <begin position="374"/>
        <end position="404"/>
    </location>
</feature>
<sequence>MRGLHILQYNAGKSAGRQQTLLANPKTQDYDVIALQEPSHNPQTGGTHCSRGSGFWPVYEARGRLSRVALLFNKRLGIGDWKVEQVDNCIQVAQVQTPQGLVQLINVYVVAEGGRVTLGNDSALRKVPELFDEGVECMLLGDFNLHHPSWGGQRVQRADEAARELIDMTAQRGLCLATSQGATTWRGGRSQGTTIDLTFLTPGLYHHLVRCTPVDPAEEVEDHSAVETIIGNALDIKAPVRERWSWKDINMDQVEEDAQDLYVPRYITSRDSLEDYAQYVMDFTTFLSRQHGHLQRLSLRSHSWWSPEVARAVSDYRLALRGRHDLDNLLSARRQRNSTIRRAKAASFRGFVHHVAGEPQALWKMARWGRTASYTPPEPPAVPPLKPPGPRDQSIPGSPHRPLASSFPEKVDLLRAQFFPEPDPADLSDIPPDPPGDSEAPRWEITEEEVAKAIRSLPNRKAPGATGVPNSFLKAMGPRLAAALALVTQACLDWEYYPQAFKTARTVALRKPGKRDYQAPKSWRPIALLETLGKVVETVIAARIRDFAESNGLLPEAQMGARRGRSTETAVALLLARVRAAWDSGGAVASVLALDASGAFDRVLKERLTWVLRQKGLPRAVYNWVFSFMSDRWTTLAFDGQESPEFPVRTGIPQGSPLSPILFLFYNAELLERCANPQSGVGCVGFVDDVTLIAWGESTEDNCRRLAEAHVQCDWWARHYGARFAPEKYELMHFTRRRTRHNRAAAVQIGSRVIEPTGAMRVLGVWLDPTLH</sequence>
<dbReference type="Gene3D" id="3.60.10.10">
    <property type="entry name" value="Endonuclease/exonuclease/phosphatase"/>
    <property type="match status" value="1"/>
</dbReference>
<dbReference type="InterPro" id="IPR043502">
    <property type="entry name" value="DNA/RNA_pol_sf"/>
</dbReference>
<feature type="region of interest" description="Disordered" evidence="1">
    <location>
        <begin position="422"/>
        <end position="442"/>
    </location>
</feature>
<dbReference type="InterPro" id="IPR036691">
    <property type="entry name" value="Endo/exonu/phosph_ase_sf"/>
</dbReference>
<dbReference type="OrthoDB" id="4841169at2759"/>
<evidence type="ECO:0000256" key="1">
    <source>
        <dbReference type="SAM" id="MobiDB-lite"/>
    </source>
</evidence>
<dbReference type="Pfam" id="PF00078">
    <property type="entry name" value="RVT_1"/>
    <property type="match status" value="1"/>
</dbReference>
<dbReference type="PANTHER" id="PTHR33481:SF1">
    <property type="entry name" value="ENDONUCLEASE_EXONUCLEASE_PHOSPHATASE DOMAIN-CONTAINING PROTEIN-RELATED"/>
    <property type="match status" value="1"/>
</dbReference>
<evidence type="ECO:0000259" key="2">
    <source>
        <dbReference type="PROSITE" id="PS50878"/>
    </source>
</evidence>
<dbReference type="SUPFAM" id="SSF56672">
    <property type="entry name" value="DNA/RNA polymerases"/>
    <property type="match status" value="1"/>
</dbReference>
<evidence type="ECO:0000313" key="3">
    <source>
        <dbReference type="EMBL" id="ODM20288.1"/>
    </source>
</evidence>
<name>A0A1E3BHA7_ASPCR</name>
<dbReference type="PROSITE" id="PS50878">
    <property type="entry name" value="RT_POL"/>
    <property type="match status" value="1"/>
</dbReference>
<dbReference type="InterPro" id="IPR005135">
    <property type="entry name" value="Endo/exonuclease/phosphatase"/>
</dbReference>
<gene>
    <name evidence="3" type="ORF">SI65_03341</name>
</gene>
<dbReference type="InterPro" id="IPR000477">
    <property type="entry name" value="RT_dom"/>
</dbReference>